<dbReference type="OrthoDB" id="6193565at2"/>
<evidence type="ECO:0000259" key="3">
    <source>
        <dbReference type="Pfam" id="PF08327"/>
    </source>
</evidence>
<dbReference type="AlphaFoldDB" id="A0A2S7W9G9"/>
<evidence type="ECO:0000313" key="4">
    <source>
        <dbReference type="EMBL" id="PQJ74223.1"/>
    </source>
</evidence>
<dbReference type="Proteomes" id="UP000237608">
    <property type="component" value="Unassembled WGS sequence"/>
</dbReference>
<dbReference type="InterPro" id="IPR023393">
    <property type="entry name" value="START-like_dom_sf"/>
</dbReference>
<reference evidence="4 5" key="1">
    <citation type="submission" date="2016-12" db="EMBL/GenBank/DDBJ databases">
        <title>Trade-off between light-utilization and light-protection in marine flavobacteria.</title>
        <authorList>
            <person name="Kumagai Y."/>
            <person name="Yoshizawa S."/>
            <person name="Kogure K."/>
            <person name="Iwasaki W."/>
        </authorList>
    </citation>
    <scope>NUCLEOTIDE SEQUENCE [LARGE SCALE GENOMIC DNA]</scope>
    <source>
        <strain evidence="4 5">KCTC 22729</strain>
    </source>
</reference>
<evidence type="ECO:0000256" key="2">
    <source>
        <dbReference type="SAM" id="Phobius"/>
    </source>
</evidence>
<keyword evidence="2" id="KW-0812">Transmembrane</keyword>
<comment type="caution">
    <text evidence="4">The sequence shown here is derived from an EMBL/GenBank/DDBJ whole genome shotgun (WGS) entry which is preliminary data.</text>
</comment>
<evidence type="ECO:0000313" key="5">
    <source>
        <dbReference type="Proteomes" id="UP000237608"/>
    </source>
</evidence>
<dbReference type="RefSeq" id="WP_105045373.1">
    <property type="nucleotide sequence ID" value="NZ_CP150662.1"/>
</dbReference>
<keyword evidence="2" id="KW-0472">Membrane</keyword>
<name>A0A2S7W9G9_9FLAO</name>
<evidence type="ECO:0000256" key="1">
    <source>
        <dbReference type="ARBA" id="ARBA00006817"/>
    </source>
</evidence>
<gene>
    <name evidence="4" type="ORF">BTO13_02565</name>
</gene>
<dbReference type="EMBL" id="MSCL01000001">
    <property type="protein sequence ID" value="PQJ74223.1"/>
    <property type="molecule type" value="Genomic_DNA"/>
</dbReference>
<keyword evidence="5" id="KW-1185">Reference proteome</keyword>
<keyword evidence="4" id="KW-0808">Transferase</keyword>
<dbReference type="Gene3D" id="3.30.530.20">
    <property type="match status" value="1"/>
</dbReference>
<protein>
    <submittedName>
        <fullName evidence="4">1,4-dihydroxy-2-naphthoate prenyltransferase</fullName>
    </submittedName>
</protein>
<dbReference type="GO" id="GO:0016740">
    <property type="term" value="F:transferase activity"/>
    <property type="evidence" value="ECO:0007669"/>
    <property type="project" value="UniProtKB-KW"/>
</dbReference>
<feature type="domain" description="Activator of Hsp90 ATPase homologue 1/2-like C-terminal" evidence="3">
    <location>
        <begin position="39"/>
        <end position="134"/>
    </location>
</feature>
<comment type="similarity">
    <text evidence="1">Belongs to the AHA1 family.</text>
</comment>
<feature type="transmembrane region" description="Helical" evidence="2">
    <location>
        <begin position="7"/>
        <end position="25"/>
    </location>
</feature>
<accession>A0A2S7W9G9</accession>
<keyword evidence="2" id="KW-1133">Transmembrane helix</keyword>
<dbReference type="SUPFAM" id="SSF55961">
    <property type="entry name" value="Bet v1-like"/>
    <property type="match status" value="1"/>
</dbReference>
<dbReference type="Pfam" id="PF08327">
    <property type="entry name" value="AHSA1"/>
    <property type="match status" value="1"/>
</dbReference>
<dbReference type="CDD" id="cd07812">
    <property type="entry name" value="SRPBCC"/>
    <property type="match status" value="1"/>
</dbReference>
<dbReference type="InterPro" id="IPR013538">
    <property type="entry name" value="ASHA1/2-like_C"/>
</dbReference>
<sequence>MKRIKIILGIISVIVLVFFATGSFIKETNYTVQIQINKPIAQVFDAFTTIENKKQWIPELKSVEVVNENIGKTGSEYQLMIQNQDQKMLISEKIMAYVPNKKVTLFHNAENMLKTNDYVFSESNGLTNITLQATCSSDSYLMSCLFPYFKGTFKNQDLSYLTNFKAFLEQ</sequence>
<proteinExistence type="inferred from homology"/>
<organism evidence="4 5">
    <name type="scientific">Polaribacter gangjinensis</name>
    <dbReference type="NCBI Taxonomy" id="574710"/>
    <lineage>
        <taxon>Bacteria</taxon>
        <taxon>Pseudomonadati</taxon>
        <taxon>Bacteroidota</taxon>
        <taxon>Flavobacteriia</taxon>
        <taxon>Flavobacteriales</taxon>
        <taxon>Flavobacteriaceae</taxon>
    </lineage>
</organism>